<dbReference type="EMBL" id="UINC01147745">
    <property type="protein sequence ID" value="SVD39249.1"/>
    <property type="molecule type" value="Genomic_DNA"/>
</dbReference>
<protein>
    <submittedName>
        <fullName evidence="2">Uncharacterized protein</fullName>
    </submittedName>
</protein>
<proteinExistence type="predicted"/>
<dbReference type="AlphaFoldDB" id="A0A382UYD3"/>
<evidence type="ECO:0000256" key="1">
    <source>
        <dbReference type="SAM" id="MobiDB-lite"/>
    </source>
</evidence>
<feature type="non-terminal residue" evidence="2">
    <location>
        <position position="93"/>
    </location>
</feature>
<feature type="compositionally biased region" description="Basic and acidic residues" evidence="1">
    <location>
        <begin position="65"/>
        <end position="82"/>
    </location>
</feature>
<accession>A0A382UYD3</accession>
<organism evidence="2">
    <name type="scientific">marine metagenome</name>
    <dbReference type="NCBI Taxonomy" id="408172"/>
    <lineage>
        <taxon>unclassified sequences</taxon>
        <taxon>metagenomes</taxon>
        <taxon>ecological metagenomes</taxon>
    </lineage>
</organism>
<name>A0A382UYD3_9ZZZZ</name>
<feature type="region of interest" description="Disordered" evidence="1">
    <location>
        <begin position="25"/>
        <end position="93"/>
    </location>
</feature>
<gene>
    <name evidence="2" type="ORF">METZ01_LOCUS392103</name>
</gene>
<evidence type="ECO:0000313" key="2">
    <source>
        <dbReference type="EMBL" id="SVD39249.1"/>
    </source>
</evidence>
<sequence>MIVNAISGKQDSLHRNTEARLAQLRASTSEVPPAARVGDDHEHHQQVLTGLLEGPVGEPSEQEAEERQQAQKTERGDLRKTQMGELVANIDNY</sequence>
<reference evidence="2" key="1">
    <citation type="submission" date="2018-05" db="EMBL/GenBank/DDBJ databases">
        <authorList>
            <person name="Lanie J.A."/>
            <person name="Ng W.-L."/>
            <person name="Kazmierczak K.M."/>
            <person name="Andrzejewski T.M."/>
            <person name="Davidsen T.M."/>
            <person name="Wayne K.J."/>
            <person name="Tettelin H."/>
            <person name="Glass J.I."/>
            <person name="Rusch D."/>
            <person name="Podicherti R."/>
            <person name="Tsui H.-C.T."/>
            <person name="Winkler M.E."/>
        </authorList>
    </citation>
    <scope>NUCLEOTIDE SEQUENCE</scope>
</reference>